<evidence type="ECO:0000313" key="1">
    <source>
        <dbReference type="EMBL" id="MSU05698.1"/>
    </source>
</evidence>
<proteinExistence type="predicted"/>
<dbReference type="SUPFAM" id="SSF52540">
    <property type="entry name" value="P-loop containing nucleoside triphosphate hydrolases"/>
    <property type="match status" value="1"/>
</dbReference>
<dbReference type="Gene3D" id="3.40.50.300">
    <property type="entry name" value="P-loop containing nucleotide triphosphate hydrolases"/>
    <property type="match status" value="1"/>
</dbReference>
<reference evidence="1 2" key="1">
    <citation type="submission" date="2019-08" db="EMBL/GenBank/DDBJ databases">
        <title>In-depth cultivation of the pig gut microbiome towards novel bacterial diversity and tailored functional studies.</title>
        <authorList>
            <person name="Wylensek D."/>
            <person name="Hitch T.C.A."/>
            <person name="Clavel T."/>
        </authorList>
    </citation>
    <scope>NUCLEOTIDE SEQUENCE [LARGE SCALE GENOMIC DNA]</scope>
    <source>
        <strain evidence="1 2">NM-380-WT-3C1</strain>
    </source>
</reference>
<organism evidence="1 2">
    <name type="scientific">Bullifex porci</name>
    <dbReference type="NCBI Taxonomy" id="2606638"/>
    <lineage>
        <taxon>Bacteria</taxon>
        <taxon>Pseudomonadati</taxon>
        <taxon>Spirochaetota</taxon>
        <taxon>Spirochaetia</taxon>
        <taxon>Spirochaetales</taxon>
        <taxon>Spirochaetaceae</taxon>
        <taxon>Bullifex</taxon>
    </lineage>
</organism>
<sequence length="288" mass="33284">MFHMNRVFKFAFSHLNGIKVFALVGRSGTGKSHHSKLLAQKYHIDLIIDDGLLIRGDKILAGRSAKRDPNFITAVRTAVFDEEQHREEVQAALLKEKYKKILIIGTSEKMINKIINRLELPPVTRVFHIEEIATQEEIETAMRIRFTEGKHVIPVPSIEITRSYPQIVYDSIKVFFGKKVPFKKEKGFEKTIVRPEFSRPDKDSLNEVTLNQMVKHCIDEYDKVIKVKKVRLNQNKNMSYNLNITLQVPLRHYIGQSMSELQSYIADCIEKYGGIRIEGVSIEIEEWG</sequence>
<keyword evidence="2" id="KW-1185">Reference proteome</keyword>
<dbReference type="InterPro" id="IPR027417">
    <property type="entry name" value="P-loop_NTPase"/>
</dbReference>
<name>A0A7X2PBA6_9SPIO</name>
<gene>
    <name evidence="1" type="ORF">FYJ80_02745</name>
</gene>
<protein>
    <submittedName>
        <fullName evidence="1">Uncharacterized protein</fullName>
    </submittedName>
</protein>
<accession>A0A7X2PBA6</accession>
<dbReference type="RefSeq" id="WP_407711874.1">
    <property type="nucleotide sequence ID" value="NZ_JAQYGB010000052.1"/>
</dbReference>
<dbReference type="AlphaFoldDB" id="A0A7X2PBA6"/>
<comment type="caution">
    <text evidence="1">The sequence shown here is derived from an EMBL/GenBank/DDBJ whole genome shotgun (WGS) entry which is preliminary data.</text>
</comment>
<dbReference type="EMBL" id="VUNN01000003">
    <property type="protein sequence ID" value="MSU05698.1"/>
    <property type="molecule type" value="Genomic_DNA"/>
</dbReference>
<dbReference type="Proteomes" id="UP000460549">
    <property type="component" value="Unassembled WGS sequence"/>
</dbReference>
<evidence type="ECO:0000313" key="2">
    <source>
        <dbReference type="Proteomes" id="UP000460549"/>
    </source>
</evidence>